<name>A0ABV2AKJ1_9EUKA</name>
<evidence type="ECO:0000313" key="2">
    <source>
        <dbReference type="EMBL" id="MES1919964.1"/>
    </source>
</evidence>
<accession>A0ABV2AKJ1</accession>
<proteinExistence type="predicted"/>
<sequence length="141" mass="16762">MLKNSILFKPFNRTKTLTKNLHKLKLSKIYPAQNPKLHPMVEIFTEFEKFCKKKQSEKLLSTAEDFVRNRTKEIPKHRETRLLIKNAHAFLNTFRLWSDYKVFSHHKRNRQSSTNGRNWAWTTTSSKESSPTRTASSFKIH</sequence>
<feature type="region of interest" description="Disordered" evidence="1">
    <location>
        <begin position="107"/>
        <end position="141"/>
    </location>
</feature>
<organism evidence="2 3">
    <name type="scientific">Bonamia ostreae</name>
    <dbReference type="NCBI Taxonomy" id="126728"/>
    <lineage>
        <taxon>Eukaryota</taxon>
        <taxon>Sar</taxon>
        <taxon>Rhizaria</taxon>
        <taxon>Endomyxa</taxon>
        <taxon>Ascetosporea</taxon>
        <taxon>Haplosporida</taxon>
        <taxon>Bonamia</taxon>
    </lineage>
</organism>
<protein>
    <submittedName>
        <fullName evidence="2">Uncharacterized protein</fullName>
    </submittedName>
</protein>
<keyword evidence="3" id="KW-1185">Reference proteome</keyword>
<comment type="caution">
    <text evidence="2">The sequence shown here is derived from an EMBL/GenBank/DDBJ whole genome shotgun (WGS) entry which is preliminary data.</text>
</comment>
<gene>
    <name evidence="2" type="ORF">MHBO_001705</name>
</gene>
<reference evidence="2 3" key="1">
    <citation type="journal article" date="2024" name="BMC Biol.">
        <title>Comparative genomics of Ascetosporea gives new insight into the evolutionary basis for animal parasitism in Rhizaria.</title>
        <authorList>
            <person name="Hiltunen Thoren M."/>
            <person name="Onut-Brannstrom I."/>
            <person name="Alfjorden A."/>
            <person name="Peckova H."/>
            <person name="Swords F."/>
            <person name="Hooper C."/>
            <person name="Holzer A.S."/>
            <person name="Bass D."/>
            <person name="Burki F."/>
        </authorList>
    </citation>
    <scope>NUCLEOTIDE SEQUENCE [LARGE SCALE GENOMIC DNA]</scope>
    <source>
        <strain evidence="2">20-A016</strain>
    </source>
</reference>
<dbReference type="EMBL" id="JBDODL010000462">
    <property type="protein sequence ID" value="MES1919964.1"/>
    <property type="molecule type" value="Genomic_DNA"/>
</dbReference>
<dbReference type="Proteomes" id="UP001439008">
    <property type="component" value="Unassembled WGS sequence"/>
</dbReference>
<evidence type="ECO:0000313" key="3">
    <source>
        <dbReference type="Proteomes" id="UP001439008"/>
    </source>
</evidence>
<evidence type="ECO:0000256" key="1">
    <source>
        <dbReference type="SAM" id="MobiDB-lite"/>
    </source>
</evidence>
<feature type="compositionally biased region" description="Polar residues" evidence="1">
    <location>
        <begin position="111"/>
        <end position="141"/>
    </location>
</feature>